<feature type="region of interest" description="Disordered" evidence="2">
    <location>
        <begin position="364"/>
        <end position="388"/>
    </location>
</feature>
<dbReference type="EMBL" id="BRXY01000441">
    <property type="protein sequence ID" value="GMH95372.1"/>
    <property type="molecule type" value="Genomic_DNA"/>
</dbReference>
<keyword evidence="1" id="KW-0175">Coiled coil</keyword>
<feature type="coiled-coil region" evidence="1">
    <location>
        <begin position="1"/>
        <end position="35"/>
    </location>
</feature>
<feature type="compositionally biased region" description="Basic and acidic residues" evidence="2">
    <location>
        <begin position="275"/>
        <end position="292"/>
    </location>
</feature>
<feature type="compositionally biased region" description="Basic and acidic residues" evidence="2">
    <location>
        <begin position="237"/>
        <end position="268"/>
    </location>
</feature>
<evidence type="ECO:0000313" key="4">
    <source>
        <dbReference type="Proteomes" id="UP001165085"/>
    </source>
</evidence>
<feature type="compositionally biased region" description="Low complexity" evidence="2">
    <location>
        <begin position="293"/>
        <end position="303"/>
    </location>
</feature>
<organism evidence="3 4">
    <name type="scientific">Triparma strigata</name>
    <dbReference type="NCBI Taxonomy" id="1606541"/>
    <lineage>
        <taxon>Eukaryota</taxon>
        <taxon>Sar</taxon>
        <taxon>Stramenopiles</taxon>
        <taxon>Ochrophyta</taxon>
        <taxon>Bolidophyceae</taxon>
        <taxon>Parmales</taxon>
        <taxon>Triparmaceae</taxon>
        <taxon>Triparma</taxon>
    </lineage>
</organism>
<dbReference type="Gene3D" id="1.25.10.10">
    <property type="entry name" value="Leucine-rich Repeat Variant"/>
    <property type="match status" value="1"/>
</dbReference>
<protein>
    <submittedName>
        <fullName evidence="3">Uncharacterized protein</fullName>
    </submittedName>
</protein>
<keyword evidence="4" id="KW-1185">Reference proteome</keyword>
<gene>
    <name evidence="3" type="ORF">TrST_g10745</name>
</gene>
<feature type="compositionally biased region" description="Low complexity" evidence="2">
    <location>
        <begin position="900"/>
        <end position="934"/>
    </location>
</feature>
<name>A0A9W7EYR9_9STRA</name>
<evidence type="ECO:0000313" key="3">
    <source>
        <dbReference type="EMBL" id="GMH95372.1"/>
    </source>
</evidence>
<feature type="compositionally biased region" description="Basic and acidic residues" evidence="2">
    <location>
        <begin position="307"/>
        <end position="317"/>
    </location>
</feature>
<dbReference type="AlphaFoldDB" id="A0A9W7EYR9"/>
<feature type="region of interest" description="Disordered" evidence="2">
    <location>
        <begin position="891"/>
        <end position="934"/>
    </location>
</feature>
<dbReference type="SUPFAM" id="SSF48371">
    <property type="entry name" value="ARM repeat"/>
    <property type="match status" value="1"/>
</dbReference>
<accession>A0A9W7EYR9</accession>
<dbReference type="OrthoDB" id="199639at2759"/>
<dbReference type="InterPro" id="IPR011989">
    <property type="entry name" value="ARM-like"/>
</dbReference>
<dbReference type="InterPro" id="IPR016024">
    <property type="entry name" value="ARM-type_fold"/>
</dbReference>
<proteinExistence type="predicted"/>
<dbReference type="Proteomes" id="UP001165085">
    <property type="component" value="Unassembled WGS sequence"/>
</dbReference>
<feature type="region of interest" description="Disordered" evidence="2">
    <location>
        <begin position="196"/>
        <end position="342"/>
    </location>
</feature>
<dbReference type="SMART" id="SM00185">
    <property type="entry name" value="ARM"/>
    <property type="match status" value="2"/>
</dbReference>
<dbReference type="InterPro" id="IPR000225">
    <property type="entry name" value="Armadillo"/>
</dbReference>
<comment type="caution">
    <text evidence="3">The sequence shown here is derived from an EMBL/GenBank/DDBJ whole genome shotgun (WGS) entry which is preliminary data.</text>
</comment>
<evidence type="ECO:0000256" key="1">
    <source>
        <dbReference type="SAM" id="Coils"/>
    </source>
</evidence>
<evidence type="ECO:0000256" key="2">
    <source>
        <dbReference type="SAM" id="MobiDB-lite"/>
    </source>
</evidence>
<feature type="compositionally biased region" description="Acidic residues" evidence="2">
    <location>
        <begin position="198"/>
        <end position="213"/>
    </location>
</feature>
<sequence>MEALKQKALEKQLRVQEEERQKRELQQSYDACVASLVKITVFGKGAHAHDQMWHACGFVVNLHRKDVPRLTIPHGKHTDGCVLVTSREAIPNRFTANHCKLAYYDKSTKEVIGDQLEVEGNVFYYDPPTHQDRIDNILKKDETKLTHHEKQMLEKFRQQNAESKVLDFSCTYVPPTSRPKGFAPLPFEDLNEWLSDLSESEEEESESSDEEEGFSLLLDSAIMGKSGKGEQKRKRREEREERRKQKEAEKEKRRQERELRRTLRERHEGKKKRREAREFKREDEERSRREVASMKSSNASAMMDELATPKEVLELQGRRQTTLTKTAGLEGDSASKSTSKSKVSLKSTVSSVIASQQWATKQANESLSTWGTKDPEETESSDDDTGIKDWEAPVMNVGEELLIMQYPDIHDNHHPTELKAKVYHVDGPTIYYRVDPTLDTHRFLTGAALVKFFKEERAYRIVGLHRGRTTEINGKLIKWCHHGMQLTYALQRMRQDISAREQHEMEAGQIEEKQQVANYRKMAMATAKGDLKELLVASLQGGAAVKNAVEALGPINSDRARDLLLNAEAGGIDDVVVLMNAYSKDLEMQSMAMKICVRILLGTHVQHGRYLKQVERIKRFGELGLVSHACAVMRSFPDSPQILTSTLWFLSLLTQNVQNAELAHQNHIAPAVTSALRTFAVFGKASPPGQKWGAACVLNLCKNSSLRAQLISSGILSVIVLLLDNSKSVQTDASCITCVLGAITELSRPPNFTSRRALVDSKIHINVRETKSRVEDRYRILLQGPSFNDDDTIESGYGKSGGGGDDEEGEYHKFTVKECEIILEQIEACYKALSYGIPEAAWGEALRDKKFELDWDLIAAGYKLDAFKSDKKGVVHGKAKKWLEGSKEGKLERMRKQYRSKGSPGSSVTSPGSVNSTGTGSSAFTAAAQSVSFR</sequence>
<reference evidence="4" key="1">
    <citation type="journal article" date="2023" name="Commun. Biol.">
        <title>Genome analysis of Parmales, the sister group of diatoms, reveals the evolutionary specialization of diatoms from phago-mixotrophs to photoautotrophs.</title>
        <authorList>
            <person name="Ban H."/>
            <person name="Sato S."/>
            <person name="Yoshikawa S."/>
            <person name="Yamada K."/>
            <person name="Nakamura Y."/>
            <person name="Ichinomiya M."/>
            <person name="Sato N."/>
            <person name="Blanc-Mathieu R."/>
            <person name="Endo H."/>
            <person name="Kuwata A."/>
            <person name="Ogata H."/>
        </authorList>
    </citation>
    <scope>NUCLEOTIDE SEQUENCE [LARGE SCALE GENOMIC DNA]</scope>
    <source>
        <strain evidence="4">NIES 3701</strain>
    </source>
</reference>